<protein>
    <submittedName>
        <fullName evidence="2">Uncharacterized protein</fullName>
    </submittedName>
</protein>
<dbReference type="PhylomeDB" id="A0A0G4F8S6"/>
<evidence type="ECO:0000256" key="1">
    <source>
        <dbReference type="SAM" id="MobiDB-lite"/>
    </source>
</evidence>
<evidence type="ECO:0000313" key="2">
    <source>
        <dbReference type="EMBL" id="CEM08740.1"/>
    </source>
</evidence>
<feature type="region of interest" description="Disordered" evidence="1">
    <location>
        <begin position="207"/>
        <end position="289"/>
    </location>
</feature>
<dbReference type="AlphaFoldDB" id="A0A0G4F8S6"/>
<feature type="compositionally biased region" description="Low complexity" evidence="1">
    <location>
        <begin position="261"/>
        <end position="275"/>
    </location>
</feature>
<reference evidence="2" key="1">
    <citation type="submission" date="2014-11" db="EMBL/GenBank/DDBJ databases">
        <authorList>
            <person name="Otto D Thomas"/>
            <person name="Naeem Raeece"/>
        </authorList>
    </citation>
    <scope>NUCLEOTIDE SEQUENCE</scope>
</reference>
<sequence length="289" mass="31793">MRPLPTGEWVSSAWSKEGPFSSALVLWNFDVGSWDFRRVCAWMASIEVLMQEKFGMKACFVGAMNEKCCGRKHWQRVTGCVVFEDSESLANLWNSKPTKLAVLPQQPKGGVSKFLFQEGMNAIRARDKRFPGALVFPAAFAAMEVNSQAMFEEARRQKVKTIVLHWSTGGRTTVVPADHTFFVGKDTGHPVCFPPLKIESLRDGKQNGVVQVKKEPEDFQSAEERERAGKKRSFPDEVPEKEEPLDAPSTAAASPRGAVQEGAAEGSGNAASESNMAEGVIKVKEEPAD</sequence>
<organism evidence="2">
    <name type="scientific">Chromera velia CCMP2878</name>
    <dbReference type="NCBI Taxonomy" id="1169474"/>
    <lineage>
        <taxon>Eukaryota</taxon>
        <taxon>Sar</taxon>
        <taxon>Alveolata</taxon>
        <taxon>Colpodellida</taxon>
        <taxon>Chromeraceae</taxon>
        <taxon>Chromera</taxon>
    </lineage>
</organism>
<name>A0A0G4F8S6_9ALVE</name>
<dbReference type="VEuPathDB" id="CryptoDB:Cvel_2942"/>
<proteinExistence type="predicted"/>
<feature type="compositionally biased region" description="Basic and acidic residues" evidence="1">
    <location>
        <begin position="212"/>
        <end position="227"/>
    </location>
</feature>
<dbReference type="EMBL" id="CDMZ01000187">
    <property type="protein sequence ID" value="CEM08740.1"/>
    <property type="molecule type" value="Genomic_DNA"/>
</dbReference>
<gene>
    <name evidence="2" type="ORF">Cvel_2942</name>
</gene>
<accession>A0A0G4F8S6</accession>